<evidence type="ECO:0000313" key="1">
    <source>
        <dbReference type="EMBL" id="HAS6675747.1"/>
    </source>
</evidence>
<evidence type="ECO:0000313" key="3">
    <source>
        <dbReference type="EMBL" id="QHH10311.1"/>
    </source>
</evidence>
<proteinExistence type="predicted"/>
<evidence type="ECO:0000313" key="2">
    <source>
        <dbReference type="EMBL" id="OXE33238.1"/>
    </source>
</evidence>
<protein>
    <submittedName>
        <fullName evidence="2">Uncharacterized protein</fullName>
    </submittedName>
</protein>
<reference evidence="3 5" key="3">
    <citation type="submission" date="2018-12" db="EMBL/GenBank/DDBJ databases">
        <title>Genomic insights into the evolutionary origins and pathogenicity of five Vibrio parahaemolyticus strains isolated from the shrimp with acute hepatopancreatic necrosis disease (AHPND).</title>
        <authorList>
            <person name="Yang Q."/>
            <person name="Dong X."/>
            <person name="Xie G."/>
            <person name="Fu S."/>
            <person name="Zou P."/>
            <person name="Sun J."/>
            <person name="Wang Y."/>
            <person name="Huang J."/>
        </authorList>
    </citation>
    <scope>NUCLEOTIDE SEQUENCE [LARGE SCALE GENOMIC DNA]</scope>
    <source>
        <strain evidence="3 5">20160303005-1</strain>
    </source>
</reference>
<evidence type="ECO:0000313" key="5">
    <source>
        <dbReference type="Proteomes" id="UP000464718"/>
    </source>
</evidence>
<reference evidence="1" key="2">
    <citation type="journal article" date="2018" name="Genome Biol.">
        <title>SKESA: strategic k-mer extension for scrupulous assemblies.</title>
        <authorList>
            <person name="Souvorov A."/>
            <person name="Agarwala R."/>
            <person name="Lipman D.J."/>
        </authorList>
    </citation>
    <scope>NUCLEOTIDE SEQUENCE</scope>
    <source>
        <strain evidence="1">1930</strain>
    </source>
</reference>
<dbReference type="AlphaFoldDB" id="A0A227DQX0"/>
<sequence length="35" mass="4393">MCTYKRLRKQTSIKNERLSMNLLTKLFVFVKWRIF</sequence>
<dbReference type="EMBL" id="NIXT01000366">
    <property type="protein sequence ID" value="OXE33238.1"/>
    <property type="molecule type" value="Genomic_DNA"/>
</dbReference>
<dbReference type="EMBL" id="DACQKT010000001">
    <property type="protein sequence ID" value="HAS6675747.1"/>
    <property type="molecule type" value="Genomic_DNA"/>
</dbReference>
<dbReference type="Proteomes" id="UP000856022">
    <property type="component" value="Unassembled WGS sequence"/>
</dbReference>
<reference evidence="2 4" key="1">
    <citation type="journal article" date="2017" name="Appl. Environ. Microbiol.">
        <title>Parallel evolution of two clades of a major Atlantic endemic Vibrio parahaemolyticus pathogen lineage by independent acquisition of related pathogenicity islands.</title>
        <authorList>
            <person name="Xu F."/>
            <person name="Gonzalez-Escalona N."/>
            <person name="Drees K.P."/>
            <person name="Sebra R.P."/>
            <person name="Cooper V.S."/>
            <person name="Jones S.H."/>
            <person name="Whistler C.A."/>
        </authorList>
    </citation>
    <scope>NUCLEOTIDE SEQUENCE [LARGE SCALE GENOMIC DNA]</scope>
    <source>
        <strain evidence="2 4">MAVP-3</strain>
    </source>
</reference>
<dbReference type="OrthoDB" id="5891987at2"/>
<organism evidence="2 4">
    <name type="scientific">Vibrio parahaemolyticus</name>
    <dbReference type="NCBI Taxonomy" id="670"/>
    <lineage>
        <taxon>Bacteria</taxon>
        <taxon>Pseudomonadati</taxon>
        <taxon>Pseudomonadota</taxon>
        <taxon>Gammaproteobacteria</taxon>
        <taxon>Vibrionales</taxon>
        <taxon>Vibrionaceae</taxon>
        <taxon>Vibrio</taxon>
    </lineage>
</organism>
<accession>A0A227DQX0</accession>
<evidence type="ECO:0000313" key="4">
    <source>
        <dbReference type="Proteomes" id="UP000214596"/>
    </source>
</evidence>
<reference evidence="1" key="4">
    <citation type="submission" date="2019-12" db="EMBL/GenBank/DDBJ databases">
        <authorList>
            <consortium name="NCBI Pathogen Detection Project"/>
        </authorList>
    </citation>
    <scope>NUCLEOTIDE SEQUENCE</scope>
    <source>
        <strain evidence="1">1930</strain>
    </source>
</reference>
<dbReference type="EMBL" id="CP034298">
    <property type="protein sequence ID" value="QHH10311.1"/>
    <property type="molecule type" value="Genomic_DNA"/>
</dbReference>
<dbReference type="Proteomes" id="UP000214596">
    <property type="component" value="Unassembled WGS sequence"/>
</dbReference>
<name>A0A227DQX0_VIBPH</name>
<dbReference type="Proteomes" id="UP000464718">
    <property type="component" value="Chromosome i"/>
</dbReference>
<gene>
    <name evidence="2" type="ORF">CA163_08595</name>
    <name evidence="3" type="ORF">EHC69_13520</name>
    <name evidence="1" type="ORF">I7278_02870</name>
</gene>